<sequence>MGIILENVKKSFGKPPTEVIKGISLGIQEGEFVSLTGKSGSGKSTLLYLISSLDDPSQGIISIDGRNISSLSQTDLHSFRNLHMGFVFQFHYLLPEFTALENVLMPALKAGKLKEKREYAIGLLKRFDLGDKLDHIPSKLSGGQMQRVSIARALVMKPRYLFADEPTGALDSANAKIVMDIFKDINKTEGTTVIMVTHDADFAKSAKKQIKLVDGMISNGKGEK</sequence>
<keyword evidence="7" id="KW-1185">Reference proteome</keyword>
<evidence type="ECO:0000313" key="6">
    <source>
        <dbReference type="EMBL" id="GBF40220.1"/>
    </source>
</evidence>
<dbReference type="PROSITE" id="PS50893">
    <property type="entry name" value="ABC_TRANSPORTER_2"/>
    <property type="match status" value="1"/>
</dbReference>
<keyword evidence="3" id="KW-0067">ATP-binding</keyword>
<comment type="similarity">
    <text evidence="4">Belongs to the ABC transporter superfamily. Macrolide exporter (TC 3.A.1.122) family.</text>
</comment>
<dbReference type="RefSeq" id="WP_108929722.1">
    <property type="nucleotide sequence ID" value="NZ_BFAY01000011.1"/>
</dbReference>
<dbReference type="PANTHER" id="PTHR42798:SF2">
    <property type="entry name" value="ABC TRANSPORTER ATP-BINDING PROTEIN MG467-RELATED"/>
    <property type="match status" value="1"/>
</dbReference>
<protein>
    <submittedName>
        <fullName evidence="6">ABC transporter related protein</fullName>
    </submittedName>
</protein>
<dbReference type="InterPro" id="IPR003439">
    <property type="entry name" value="ABC_transporter-like_ATP-bd"/>
</dbReference>
<dbReference type="SUPFAM" id="SSF52540">
    <property type="entry name" value="P-loop containing nucleoside triphosphate hydrolases"/>
    <property type="match status" value="1"/>
</dbReference>
<dbReference type="FunFam" id="3.40.50.300:FF:000032">
    <property type="entry name" value="Export ABC transporter ATP-binding protein"/>
    <property type="match status" value="1"/>
</dbReference>
<dbReference type="PANTHER" id="PTHR42798">
    <property type="entry name" value="LIPOPROTEIN-RELEASING SYSTEM ATP-BINDING PROTEIN LOLD"/>
    <property type="match status" value="1"/>
</dbReference>
<comment type="caution">
    <text evidence="6">The sequence shown here is derived from an EMBL/GenBank/DDBJ whole genome shotgun (WGS) entry which is preliminary data.</text>
</comment>
<dbReference type="Pfam" id="PF00005">
    <property type="entry name" value="ABC_tran"/>
    <property type="match status" value="1"/>
</dbReference>
<dbReference type="InterPro" id="IPR017911">
    <property type="entry name" value="MacB-like_ATP-bd"/>
</dbReference>
<keyword evidence="1" id="KW-0813">Transport</keyword>
<evidence type="ECO:0000256" key="2">
    <source>
        <dbReference type="ARBA" id="ARBA00022741"/>
    </source>
</evidence>
<dbReference type="OrthoDB" id="9805538at2"/>
<gene>
    <name evidence="6" type="ORF">LPTSP1_32340</name>
</gene>
<dbReference type="InterPro" id="IPR003593">
    <property type="entry name" value="AAA+_ATPase"/>
</dbReference>
<dbReference type="InterPro" id="IPR017871">
    <property type="entry name" value="ABC_transporter-like_CS"/>
</dbReference>
<organism evidence="6 7">
    <name type="scientific">Leptospira johnsonii</name>
    <dbReference type="NCBI Taxonomy" id="1917820"/>
    <lineage>
        <taxon>Bacteria</taxon>
        <taxon>Pseudomonadati</taxon>
        <taxon>Spirochaetota</taxon>
        <taxon>Spirochaetia</taxon>
        <taxon>Leptospirales</taxon>
        <taxon>Leptospiraceae</taxon>
        <taxon>Leptospira</taxon>
    </lineage>
</organism>
<evidence type="ECO:0000256" key="4">
    <source>
        <dbReference type="ARBA" id="ARBA00038388"/>
    </source>
</evidence>
<accession>A0A2P2D6H4</accession>
<dbReference type="AlphaFoldDB" id="A0A2P2D6H4"/>
<dbReference type="Gene3D" id="3.40.50.300">
    <property type="entry name" value="P-loop containing nucleotide triphosphate hydrolases"/>
    <property type="match status" value="1"/>
</dbReference>
<dbReference type="GO" id="GO:0016887">
    <property type="term" value="F:ATP hydrolysis activity"/>
    <property type="evidence" value="ECO:0007669"/>
    <property type="project" value="InterPro"/>
</dbReference>
<dbReference type="GO" id="GO:0005524">
    <property type="term" value="F:ATP binding"/>
    <property type="evidence" value="ECO:0007669"/>
    <property type="project" value="UniProtKB-KW"/>
</dbReference>
<keyword evidence="2" id="KW-0547">Nucleotide-binding</keyword>
<evidence type="ECO:0000256" key="3">
    <source>
        <dbReference type="ARBA" id="ARBA00022840"/>
    </source>
</evidence>
<dbReference type="InterPro" id="IPR027417">
    <property type="entry name" value="P-loop_NTPase"/>
</dbReference>
<dbReference type="GO" id="GO:0098796">
    <property type="term" value="C:membrane protein complex"/>
    <property type="evidence" value="ECO:0007669"/>
    <property type="project" value="UniProtKB-ARBA"/>
</dbReference>
<dbReference type="SMART" id="SM00382">
    <property type="entry name" value="AAA"/>
    <property type="match status" value="1"/>
</dbReference>
<dbReference type="CDD" id="cd03255">
    <property type="entry name" value="ABC_MJ0796_LolCDE_FtsE"/>
    <property type="match status" value="1"/>
</dbReference>
<feature type="domain" description="ABC transporter" evidence="5">
    <location>
        <begin position="3"/>
        <end position="224"/>
    </location>
</feature>
<evidence type="ECO:0000259" key="5">
    <source>
        <dbReference type="PROSITE" id="PS50893"/>
    </source>
</evidence>
<dbReference type="PROSITE" id="PS00211">
    <property type="entry name" value="ABC_TRANSPORTER_1"/>
    <property type="match status" value="1"/>
</dbReference>
<proteinExistence type="inferred from homology"/>
<dbReference type="Proteomes" id="UP000245076">
    <property type="component" value="Unassembled WGS sequence"/>
</dbReference>
<evidence type="ECO:0000313" key="7">
    <source>
        <dbReference type="Proteomes" id="UP000245076"/>
    </source>
</evidence>
<evidence type="ECO:0000256" key="1">
    <source>
        <dbReference type="ARBA" id="ARBA00022448"/>
    </source>
</evidence>
<reference evidence="6 7" key="1">
    <citation type="submission" date="2018-02" db="EMBL/GenBank/DDBJ databases">
        <title>Novel Leptospira species isolated from soil and water in Japan.</title>
        <authorList>
            <person name="Nakao R."/>
            <person name="Masuzawa T."/>
        </authorList>
    </citation>
    <scope>NUCLEOTIDE SEQUENCE [LARGE SCALE GENOMIC DNA]</scope>
    <source>
        <strain evidence="6 7">E8</strain>
    </source>
</reference>
<dbReference type="GO" id="GO:0022857">
    <property type="term" value="F:transmembrane transporter activity"/>
    <property type="evidence" value="ECO:0007669"/>
    <property type="project" value="UniProtKB-ARBA"/>
</dbReference>
<name>A0A2P2D6H4_9LEPT</name>
<dbReference type="EMBL" id="BFAY01000011">
    <property type="protein sequence ID" value="GBF40220.1"/>
    <property type="molecule type" value="Genomic_DNA"/>
</dbReference>